<dbReference type="InterPro" id="IPR012337">
    <property type="entry name" value="RNaseH-like_sf"/>
</dbReference>
<keyword evidence="9 14" id="KW-0540">Nuclease</keyword>
<evidence type="ECO:0000256" key="14">
    <source>
        <dbReference type="HAMAP-Rule" id="MF_00052"/>
    </source>
</evidence>
<evidence type="ECO:0000256" key="11">
    <source>
        <dbReference type="ARBA" id="ARBA00022759"/>
    </source>
</evidence>
<evidence type="ECO:0000256" key="12">
    <source>
        <dbReference type="ARBA" id="ARBA00022801"/>
    </source>
</evidence>
<dbReference type="NCBIfam" id="NF000595">
    <property type="entry name" value="PRK00015.1-3"/>
    <property type="match status" value="1"/>
</dbReference>
<comment type="caution">
    <text evidence="18">The sequence shown here is derived from an EMBL/GenBank/DDBJ whole genome shotgun (WGS) entry which is preliminary data.</text>
</comment>
<keyword evidence="11 14" id="KW-0255">Endonuclease</keyword>
<evidence type="ECO:0000256" key="1">
    <source>
        <dbReference type="ARBA" id="ARBA00000077"/>
    </source>
</evidence>
<feature type="binding site" evidence="14 15">
    <location>
        <position position="22"/>
    </location>
    <ligand>
        <name>a divalent metal cation</name>
        <dbReference type="ChEBI" id="CHEBI:60240"/>
    </ligand>
</feature>
<dbReference type="PANTHER" id="PTHR10954">
    <property type="entry name" value="RIBONUCLEASE H2 SUBUNIT A"/>
    <property type="match status" value="1"/>
</dbReference>
<dbReference type="Pfam" id="PF01351">
    <property type="entry name" value="RNase_HII"/>
    <property type="match status" value="1"/>
</dbReference>
<dbReference type="InterPro" id="IPR001352">
    <property type="entry name" value="RNase_HII/HIII"/>
</dbReference>
<dbReference type="InterPro" id="IPR036397">
    <property type="entry name" value="RNaseH_sf"/>
</dbReference>
<comment type="catalytic activity">
    <reaction evidence="1 14 15 16">
        <text>Endonucleolytic cleavage to 5'-phosphomonoester.</text>
        <dbReference type="EC" id="3.1.26.4"/>
    </reaction>
</comment>
<evidence type="ECO:0000313" key="18">
    <source>
        <dbReference type="EMBL" id="GAA3890279.1"/>
    </source>
</evidence>
<evidence type="ECO:0000256" key="3">
    <source>
        <dbReference type="ARBA" id="ARBA00004065"/>
    </source>
</evidence>
<evidence type="ECO:0000256" key="4">
    <source>
        <dbReference type="ARBA" id="ARBA00004496"/>
    </source>
</evidence>
<dbReference type="InterPro" id="IPR024567">
    <property type="entry name" value="RNase_HII/HIII_dom"/>
</dbReference>
<evidence type="ECO:0000256" key="2">
    <source>
        <dbReference type="ARBA" id="ARBA00001946"/>
    </source>
</evidence>
<protein>
    <recommendedName>
        <fullName evidence="7 14">Ribonuclease HII</fullName>
        <shortName evidence="14">RNase HII</shortName>
        <ecNumber evidence="6 14">3.1.26.4</ecNumber>
    </recommendedName>
</protein>
<evidence type="ECO:0000256" key="16">
    <source>
        <dbReference type="RuleBase" id="RU003515"/>
    </source>
</evidence>
<feature type="binding site" evidence="14 15">
    <location>
        <position position="112"/>
    </location>
    <ligand>
        <name>a divalent metal cation</name>
        <dbReference type="ChEBI" id="CHEBI:60240"/>
    </ligand>
</feature>
<feature type="domain" description="RNase H type-2" evidence="17">
    <location>
        <begin position="15"/>
        <end position="203"/>
    </location>
</feature>
<dbReference type="Gene3D" id="3.30.420.10">
    <property type="entry name" value="Ribonuclease H-like superfamily/Ribonuclease H"/>
    <property type="match status" value="1"/>
</dbReference>
<accession>A0ABP7L1H4</accession>
<gene>
    <name evidence="14 18" type="primary">rnhB</name>
    <name evidence="18" type="ORF">GCM10022276_06690</name>
</gene>
<keyword evidence="13 14" id="KW-0464">Manganese</keyword>
<comment type="cofactor">
    <cofactor evidence="2">
        <name>Mg(2+)</name>
        <dbReference type="ChEBI" id="CHEBI:18420"/>
    </cofactor>
</comment>
<evidence type="ECO:0000256" key="13">
    <source>
        <dbReference type="ARBA" id="ARBA00023211"/>
    </source>
</evidence>
<keyword evidence="8 14" id="KW-0963">Cytoplasm</keyword>
<reference evidence="19" key="1">
    <citation type="journal article" date="2019" name="Int. J. Syst. Evol. Microbiol.">
        <title>The Global Catalogue of Microorganisms (GCM) 10K type strain sequencing project: providing services to taxonomists for standard genome sequencing and annotation.</title>
        <authorList>
            <consortium name="The Broad Institute Genomics Platform"/>
            <consortium name="The Broad Institute Genome Sequencing Center for Infectious Disease"/>
            <person name="Wu L."/>
            <person name="Ma J."/>
        </authorList>
    </citation>
    <scope>NUCLEOTIDE SEQUENCE [LARGE SCALE GENOMIC DNA]</scope>
    <source>
        <strain evidence="19">JCM 17543</strain>
    </source>
</reference>
<comment type="cofactor">
    <cofactor evidence="14 15">
        <name>Mn(2+)</name>
        <dbReference type="ChEBI" id="CHEBI:29035"/>
    </cofactor>
    <cofactor evidence="14 15">
        <name>Mg(2+)</name>
        <dbReference type="ChEBI" id="CHEBI:18420"/>
    </cofactor>
    <text evidence="14 15">Manganese or magnesium. Binds 1 divalent metal ion per monomer in the absence of substrate. May bind a second metal ion after substrate binding.</text>
</comment>
<evidence type="ECO:0000256" key="6">
    <source>
        <dbReference type="ARBA" id="ARBA00012180"/>
    </source>
</evidence>
<evidence type="ECO:0000256" key="5">
    <source>
        <dbReference type="ARBA" id="ARBA00007383"/>
    </source>
</evidence>
<dbReference type="PANTHER" id="PTHR10954:SF18">
    <property type="entry name" value="RIBONUCLEASE HII"/>
    <property type="match status" value="1"/>
</dbReference>
<dbReference type="CDD" id="cd07182">
    <property type="entry name" value="RNase_HII_bacteria_HII_like"/>
    <property type="match status" value="1"/>
</dbReference>
<dbReference type="SUPFAM" id="SSF53098">
    <property type="entry name" value="Ribonuclease H-like"/>
    <property type="match status" value="1"/>
</dbReference>
<keyword evidence="10 14" id="KW-0479">Metal-binding</keyword>
<dbReference type="Proteomes" id="UP001500827">
    <property type="component" value="Unassembled WGS sequence"/>
</dbReference>
<sequence length="243" mass="26833">MSRRCSFKLELEFPQPLAGVDEAGCAPLAGPVVAGACILDRDKFPHGIDDSKNLPLEKREAIYARLVKCAAWGVGIVSVEEIDQLNIYWARMLAMTRAVEALGVEPAWVLVDGNACPKWQRPSKAIVDGDAKCRSIGAASIIAKVTRDRIMADYAREYPGYGWETNRGYGTPHHWRALRELGPTPLHRRSFPKVRAFIDGESQSELVFERIGEGESFESHPPEIESAPVGVTQHIVETPRSVA</sequence>
<evidence type="ECO:0000256" key="10">
    <source>
        <dbReference type="ARBA" id="ARBA00022723"/>
    </source>
</evidence>
<keyword evidence="12 14" id="KW-0378">Hydrolase</keyword>
<evidence type="ECO:0000259" key="17">
    <source>
        <dbReference type="PROSITE" id="PS51975"/>
    </source>
</evidence>
<dbReference type="PROSITE" id="PS51975">
    <property type="entry name" value="RNASE_H_2"/>
    <property type="match status" value="1"/>
</dbReference>
<evidence type="ECO:0000256" key="9">
    <source>
        <dbReference type="ARBA" id="ARBA00022722"/>
    </source>
</evidence>
<evidence type="ECO:0000256" key="7">
    <source>
        <dbReference type="ARBA" id="ARBA00019179"/>
    </source>
</evidence>
<comment type="similarity">
    <text evidence="5 14 16">Belongs to the RNase HII family.</text>
</comment>
<name>A0ABP7L1H4_9SPHN</name>
<evidence type="ECO:0000256" key="15">
    <source>
        <dbReference type="PROSITE-ProRule" id="PRU01319"/>
    </source>
</evidence>
<keyword evidence="19" id="KW-1185">Reference proteome</keyword>
<evidence type="ECO:0000313" key="19">
    <source>
        <dbReference type="Proteomes" id="UP001500827"/>
    </source>
</evidence>
<dbReference type="InterPro" id="IPR022898">
    <property type="entry name" value="RNase_HII"/>
</dbReference>
<proteinExistence type="inferred from homology"/>
<comment type="subcellular location">
    <subcellularLocation>
        <location evidence="4 14">Cytoplasm</location>
    </subcellularLocation>
</comment>
<dbReference type="EMBL" id="BAABBM010000001">
    <property type="protein sequence ID" value="GAA3890279.1"/>
    <property type="molecule type" value="Genomic_DNA"/>
</dbReference>
<feature type="binding site" evidence="14 15">
    <location>
        <position position="21"/>
    </location>
    <ligand>
        <name>a divalent metal cation</name>
        <dbReference type="ChEBI" id="CHEBI:60240"/>
    </ligand>
</feature>
<organism evidence="18 19">
    <name type="scientific">Sphingomonas limnosediminicola</name>
    <dbReference type="NCBI Taxonomy" id="940133"/>
    <lineage>
        <taxon>Bacteria</taxon>
        <taxon>Pseudomonadati</taxon>
        <taxon>Pseudomonadota</taxon>
        <taxon>Alphaproteobacteria</taxon>
        <taxon>Sphingomonadales</taxon>
        <taxon>Sphingomonadaceae</taxon>
        <taxon>Sphingomonas</taxon>
    </lineage>
</organism>
<dbReference type="HAMAP" id="MF_00052_B">
    <property type="entry name" value="RNase_HII_B"/>
    <property type="match status" value="1"/>
</dbReference>
<comment type="function">
    <text evidence="3 14 16">Endonuclease that specifically degrades the RNA of RNA-DNA hybrids.</text>
</comment>
<evidence type="ECO:0000256" key="8">
    <source>
        <dbReference type="ARBA" id="ARBA00022490"/>
    </source>
</evidence>
<dbReference type="EC" id="3.1.26.4" evidence="6 14"/>